<dbReference type="AlphaFoldDB" id="I4AFQ6"/>
<comment type="subcellular location">
    <subcellularLocation>
        <location evidence="1">Membrane</location>
        <topology evidence="1">Multi-pass membrane protein</topology>
    </subcellularLocation>
</comment>
<feature type="transmembrane region" description="Helical" evidence="6">
    <location>
        <begin position="59"/>
        <end position="78"/>
    </location>
</feature>
<dbReference type="KEGG" id="fli:Fleli_0304"/>
<dbReference type="eggNOG" id="COG2386">
    <property type="taxonomic scope" value="Bacteria"/>
</dbReference>
<comment type="similarity">
    <text evidence="2">Belongs to the CcmB/CycW/HelB family.</text>
</comment>
<feature type="transmembrane region" description="Helical" evidence="6">
    <location>
        <begin position="164"/>
        <end position="182"/>
    </location>
</feature>
<dbReference type="STRING" id="880071.Fleli_0304"/>
<keyword evidence="8" id="KW-1185">Reference proteome</keyword>
<evidence type="ECO:0000256" key="5">
    <source>
        <dbReference type="ARBA" id="ARBA00023136"/>
    </source>
</evidence>
<feature type="transmembrane region" description="Helical" evidence="6">
    <location>
        <begin position="202"/>
        <end position="223"/>
    </location>
</feature>
<dbReference type="GO" id="GO:0016020">
    <property type="term" value="C:membrane"/>
    <property type="evidence" value="ECO:0007669"/>
    <property type="project" value="UniProtKB-SubCell"/>
</dbReference>
<keyword evidence="5 6" id="KW-0472">Membrane</keyword>
<protein>
    <submittedName>
        <fullName evidence="7">ABC-type transport system involved in cytochrome c biogenesis, permease component</fullName>
    </submittedName>
</protein>
<feature type="transmembrane region" description="Helical" evidence="6">
    <location>
        <begin position="131"/>
        <end position="152"/>
    </location>
</feature>
<dbReference type="GO" id="GO:0015232">
    <property type="term" value="F:heme transmembrane transporter activity"/>
    <property type="evidence" value="ECO:0007669"/>
    <property type="project" value="InterPro"/>
</dbReference>
<feature type="transmembrane region" description="Helical" evidence="6">
    <location>
        <begin position="27"/>
        <end position="47"/>
    </location>
</feature>
<keyword evidence="3 6" id="KW-0812">Transmembrane</keyword>
<keyword evidence="4 6" id="KW-1133">Transmembrane helix</keyword>
<dbReference type="RefSeq" id="WP_014796254.1">
    <property type="nucleotide sequence ID" value="NC_018018.1"/>
</dbReference>
<dbReference type="OrthoDB" id="9788444at2"/>
<feature type="transmembrane region" description="Helical" evidence="6">
    <location>
        <begin position="102"/>
        <end position="125"/>
    </location>
</feature>
<evidence type="ECO:0000256" key="2">
    <source>
        <dbReference type="ARBA" id="ARBA00010544"/>
    </source>
</evidence>
<evidence type="ECO:0000256" key="3">
    <source>
        <dbReference type="ARBA" id="ARBA00022692"/>
    </source>
</evidence>
<accession>I4AFQ6</accession>
<reference evidence="8" key="1">
    <citation type="submission" date="2012-06" db="EMBL/GenBank/DDBJ databases">
        <title>The complete genome of Flexibacter litoralis DSM 6794.</title>
        <authorList>
            <person name="Lucas S."/>
            <person name="Copeland A."/>
            <person name="Lapidus A."/>
            <person name="Glavina del Rio T."/>
            <person name="Dalin E."/>
            <person name="Tice H."/>
            <person name="Bruce D."/>
            <person name="Goodwin L."/>
            <person name="Pitluck S."/>
            <person name="Peters L."/>
            <person name="Ovchinnikova G."/>
            <person name="Lu M."/>
            <person name="Kyrpides N."/>
            <person name="Mavromatis K."/>
            <person name="Ivanova N."/>
            <person name="Brettin T."/>
            <person name="Detter J.C."/>
            <person name="Han C."/>
            <person name="Larimer F."/>
            <person name="Land M."/>
            <person name="Hauser L."/>
            <person name="Markowitz V."/>
            <person name="Cheng J.-F."/>
            <person name="Hugenholtz P."/>
            <person name="Woyke T."/>
            <person name="Wu D."/>
            <person name="Spring S."/>
            <person name="Lang E."/>
            <person name="Kopitz M."/>
            <person name="Brambilla E."/>
            <person name="Klenk H.-P."/>
            <person name="Eisen J.A."/>
        </authorList>
    </citation>
    <scope>NUCLEOTIDE SEQUENCE [LARGE SCALE GENOMIC DNA]</scope>
    <source>
        <strain evidence="8">ATCC 23117 / DSM 6794 / NBRC 15988 / NCIMB 1366 / Sio-4</strain>
    </source>
</reference>
<evidence type="ECO:0000313" key="8">
    <source>
        <dbReference type="Proteomes" id="UP000006054"/>
    </source>
</evidence>
<dbReference type="Proteomes" id="UP000006054">
    <property type="component" value="Chromosome"/>
</dbReference>
<evidence type="ECO:0000313" key="7">
    <source>
        <dbReference type="EMBL" id="AFM02791.1"/>
    </source>
</evidence>
<name>I4AFQ6_BERLS</name>
<gene>
    <name evidence="7" type="ordered locus">Fleli_0304</name>
</gene>
<sequence>MNKKTNAISQIFTLLEKEFRLEWRQRIALNSILLYLAATIFVCYLSFPLQKLPPLVWNALFWIIIIFASINAIAKSFVQESEGRYMYFYTLFKPEVLIIAKMIYNTFLMLLISFLGIGGYIFVMGNPVQDWGLFLLIILLGSIGLSASLTLISSISAQTENSSMLMAILSFPIILPLILLLIDASKNAIDGLAWSVSKDEIMLLVGMDLVLAALAYILFPFLWRS</sequence>
<evidence type="ECO:0000256" key="4">
    <source>
        <dbReference type="ARBA" id="ARBA00022989"/>
    </source>
</evidence>
<dbReference type="InterPro" id="IPR003544">
    <property type="entry name" value="Cyt_c_biogenesis_CcmB"/>
</dbReference>
<dbReference type="PATRIC" id="fig|880071.3.peg.289"/>
<organism evidence="7 8">
    <name type="scientific">Bernardetia litoralis (strain ATCC 23117 / DSM 6794 / NBRC 15988 / NCIMB 1366 / Fx l1 / Sio-4)</name>
    <name type="common">Flexibacter litoralis</name>
    <dbReference type="NCBI Taxonomy" id="880071"/>
    <lineage>
        <taxon>Bacteria</taxon>
        <taxon>Pseudomonadati</taxon>
        <taxon>Bacteroidota</taxon>
        <taxon>Cytophagia</taxon>
        <taxon>Cytophagales</taxon>
        <taxon>Bernardetiaceae</taxon>
        <taxon>Bernardetia</taxon>
    </lineage>
</organism>
<dbReference type="EMBL" id="CP003345">
    <property type="protein sequence ID" value="AFM02791.1"/>
    <property type="molecule type" value="Genomic_DNA"/>
</dbReference>
<dbReference type="HOGENOM" id="CLU_079069_0_1_10"/>
<dbReference type="GO" id="GO:0017004">
    <property type="term" value="P:cytochrome complex assembly"/>
    <property type="evidence" value="ECO:0007669"/>
    <property type="project" value="InterPro"/>
</dbReference>
<proteinExistence type="inferred from homology"/>
<dbReference type="Pfam" id="PF03379">
    <property type="entry name" value="CcmB"/>
    <property type="match status" value="1"/>
</dbReference>
<evidence type="ECO:0000256" key="1">
    <source>
        <dbReference type="ARBA" id="ARBA00004141"/>
    </source>
</evidence>
<evidence type="ECO:0000256" key="6">
    <source>
        <dbReference type="SAM" id="Phobius"/>
    </source>
</evidence>